<sequence>MAKQKGKAKPGSMVTRRVSRGPGKGDLVKFKANKPGTQHPGKLVPRRVIKDVKPRGTQRSLPKGKAKRKKSR</sequence>
<feature type="region of interest" description="Disordered" evidence="1">
    <location>
        <begin position="1"/>
        <end position="72"/>
    </location>
</feature>
<reference evidence="2" key="1">
    <citation type="journal article" date="2015" name="Nature">
        <title>Complex archaea that bridge the gap between prokaryotes and eukaryotes.</title>
        <authorList>
            <person name="Spang A."/>
            <person name="Saw J.H."/>
            <person name="Jorgensen S.L."/>
            <person name="Zaremba-Niedzwiedzka K."/>
            <person name="Martijn J."/>
            <person name="Lind A.E."/>
            <person name="van Eijk R."/>
            <person name="Schleper C."/>
            <person name="Guy L."/>
            <person name="Ettema T.J."/>
        </authorList>
    </citation>
    <scope>NUCLEOTIDE SEQUENCE</scope>
</reference>
<evidence type="ECO:0000313" key="2">
    <source>
        <dbReference type="EMBL" id="KKM93494.1"/>
    </source>
</evidence>
<dbReference type="AlphaFoldDB" id="A0A0F9LEX4"/>
<accession>A0A0F9LEX4</accession>
<feature type="compositionally biased region" description="Basic residues" evidence="1">
    <location>
        <begin position="62"/>
        <end position="72"/>
    </location>
</feature>
<protein>
    <submittedName>
        <fullName evidence="2">Uncharacterized protein</fullName>
    </submittedName>
</protein>
<name>A0A0F9LEX4_9ZZZZ</name>
<comment type="caution">
    <text evidence="2">The sequence shown here is derived from an EMBL/GenBank/DDBJ whole genome shotgun (WGS) entry which is preliminary data.</text>
</comment>
<dbReference type="EMBL" id="LAZR01006259">
    <property type="protein sequence ID" value="KKM93494.1"/>
    <property type="molecule type" value="Genomic_DNA"/>
</dbReference>
<organism evidence="2">
    <name type="scientific">marine sediment metagenome</name>
    <dbReference type="NCBI Taxonomy" id="412755"/>
    <lineage>
        <taxon>unclassified sequences</taxon>
        <taxon>metagenomes</taxon>
        <taxon>ecological metagenomes</taxon>
    </lineage>
</organism>
<proteinExistence type="predicted"/>
<gene>
    <name evidence="2" type="ORF">LCGC14_1207930</name>
</gene>
<evidence type="ECO:0000256" key="1">
    <source>
        <dbReference type="SAM" id="MobiDB-lite"/>
    </source>
</evidence>